<dbReference type="Proteomes" id="UP000222310">
    <property type="component" value="Unassembled WGS sequence"/>
</dbReference>
<organism evidence="1 2">
    <name type="scientific">Nostoc linckia z8</name>
    <dbReference type="NCBI Taxonomy" id="1628746"/>
    <lineage>
        <taxon>Bacteria</taxon>
        <taxon>Bacillati</taxon>
        <taxon>Cyanobacteriota</taxon>
        <taxon>Cyanophyceae</taxon>
        <taxon>Nostocales</taxon>
        <taxon>Nostocaceae</taxon>
        <taxon>Nostoc</taxon>
    </lineage>
</organism>
<evidence type="ECO:0000313" key="1">
    <source>
        <dbReference type="EMBL" id="PHK06710.1"/>
    </source>
</evidence>
<name>A0A9Q6ENB5_NOSLI</name>
<dbReference type="AlphaFoldDB" id="A0A9Q6ENB5"/>
<comment type="caution">
    <text evidence="1">The sequence shown here is derived from an EMBL/GenBank/DDBJ whole genome shotgun (WGS) entry which is preliminary data.</text>
</comment>
<accession>A0A9Q6ENB5</accession>
<reference evidence="1 2" key="1">
    <citation type="submission" date="2015-02" db="EMBL/GenBank/DDBJ databases">
        <title>Nostoc linckia genome annotation.</title>
        <authorList>
            <person name="Zhou Z."/>
        </authorList>
    </citation>
    <scope>NUCLEOTIDE SEQUENCE [LARGE SCALE GENOMIC DNA]</scope>
    <source>
        <strain evidence="2">z8</strain>
    </source>
</reference>
<dbReference type="EMBL" id="LAHD01000005">
    <property type="protein sequence ID" value="PHK06710.1"/>
    <property type="molecule type" value="Genomic_DNA"/>
</dbReference>
<protein>
    <submittedName>
        <fullName evidence="1">Uncharacterized protein</fullName>
    </submittedName>
</protein>
<sequence length="250" mass="29338">MGKVSKLKIRLVFICFRNAYESGQSVSYEQLESTIPGITSNYRYLLERIFEKLQKEHQYFFDLKSSSAGKFFVPSLHDSYKFDYEKCIKNPLILIENLVLLFKEAYEQNNFVTNRKIRAVLLNKSKNKRGRHRCNYLVESALKDVEEKFGYKFDFIINRGYYPLRDDFAFPSNITKTIELSVVLKKSYESNKFISHTDLNSVLPDAVNKYQLRQALSDLKKNYGYEFIRDLKGYYPAIPSVFCTHFASSS</sequence>
<proteinExistence type="predicted"/>
<evidence type="ECO:0000313" key="2">
    <source>
        <dbReference type="Proteomes" id="UP000222310"/>
    </source>
</evidence>
<gene>
    <name evidence="1" type="ORF">VF08_02945</name>
</gene>
<dbReference type="GeneID" id="57094408"/>
<dbReference type="RefSeq" id="WP_099066490.1">
    <property type="nucleotide sequence ID" value="NZ_LAHD01000005.1"/>
</dbReference>